<dbReference type="EMBL" id="BJMM01000001">
    <property type="protein sequence ID" value="GEB47556.1"/>
    <property type="molecule type" value="Genomic_DNA"/>
</dbReference>
<keyword evidence="6" id="KW-0479">Metal-binding</keyword>
<dbReference type="InterPro" id="IPR036188">
    <property type="entry name" value="FAD/NAD-bd_sf"/>
</dbReference>
<dbReference type="Proteomes" id="UP000319210">
    <property type="component" value="Unassembled WGS sequence"/>
</dbReference>
<feature type="domain" description="FAD/NAD(P)-binding" evidence="11">
    <location>
        <begin position="385"/>
        <end position="652"/>
    </location>
</feature>
<keyword evidence="13" id="KW-1185">Reference proteome</keyword>
<dbReference type="GO" id="GO:0051536">
    <property type="term" value="F:iron-sulfur cluster binding"/>
    <property type="evidence" value="ECO:0007669"/>
    <property type="project" value="UniProtKB-KW"/>
</dbReference>
<keyword evidence="5" id="KW-0288">FMN</keyword>
<dbReference type="InterPro" id="IPR051793">
    <property type="entry name" value="NADH:flavin_oxidoreductase"/>
</dbReference>
<comment type="cofactor">
    <cofactor evidence="1">
        <name>FMN</name>
        <dbReference type="ChEBI" id="CHEBI:58210"/>
    </cofactor>
</comment>
<evidence type="ECO:0000256" key="1">
    <source>
        <dbReference type="ARBA" id="ARBA00001917"/>
    </source>
</evidence>
<keyword evidence="4" id="KW-0285">Flavoprotein</keyword>
<name>A0A4Y3QQ50_STRCI</name>
<evidence type="ECO:0000256" key="6">
    <source>
        <dbReference type="ARBA" id="ARBA00022723"/>
    </source>
</evidence>
<dbReference type="Pfam" id="PF00724">
    <property type="entry name" value="Oxidored_FMN"/>
    <property type="match status" value="1"/>
</dbReference>
<accession>A0A4Y3QQ50</accession>
<comment type="cofactor">
    <cofactor evidence="2">
        <name>[4Fe-4S] cluster</name>
        <dbReference type="ChEBI" id="CHEBI:49883"/>
    </cofactor>
</comment>
<dbReference type="InterPro" id="IPR023753">
    <property type="entry name" value="FAD/NAD-binding_dom"/>
</dbReference>
<dbReference type="PANTHER" id="PTHR42917:SF2">
    <property type="entry name" value="2,4-DIENOYL-COA REDUCTASE [(2E)-ENOYL-COA-PRODUCING]"/>
    <property type="match status" value="1"/>
</dbReference>
<dbReference type="InterPro" id="IPR013785">
    <property type="entry name" value="Aldolase_TIM"/>
</dbReference>
<dbReference type="PANTHER" id="PTHR42917">
    <property type="entry name" value="2,4-DIENOYL-COA REDUCTASE"/>
    <property type="match status" value="1"/>
</dbReference>
<organism evidence="12 13">
    <name type="scientific">Streptomyces cacaoi</name>
    <dbReference type="NCBI Taxonomy" id="1898"/>
    <lineage>
        <taxon>Bacteria</taxon>
        <taxon>Bacillati</taxon>
        <taxon>Actinomycetota</taxon>
        <taxon>Actinomycetes</taxon>
        <taxon>Kitasatosporales</taxon>
        <taxon>Streptomycetaceae</taxon>
        <taxon>Streptomyces</taxon>
    </lineage>
</organism>
<dbReference type="SUPFAM" id="SSF51395">
    <property type="entry name" value="FMN-linked oxidoreductases"/>
    <property type="match status" value="1"/>
</dbReference>
<dbReference type="PRINTS" id="PR00368">
    <property type="entry name" value="FADPNR"/>
</dbReference>
<dbReference type="GO" id="GO:0016491">
    <property type="term" value="F:oxidoreductase activity"/>
    <property type="evidence" value="ECO:0007669"/>
    <property type="project" value="UniProtKB-KW"/>
</dbReference>
<dbReference type="Pfam" id="PF07992">
    <property type="entry name" value="Pyr_redox_2"/>
    <property type="match status" value="1"/>
</dbReference>
<keyword evidence="8" id="KW-0408">Iron</keyword>
<keyword evidence="9" id="KW-0411">Iron-sulfur</keyword>
<comment type="caution">
    <text evidence="12">The sequence shown here is derived from an EMBL/GenBank/DDBJ whole genome shotgun (WGS) entry which is preliminary data.</text>
</comment>
<evidence type="ECO:0000259" key="11">
    <source>
        <dbReference type="Pfam" id="PF07992"/>
    </source>
</evidence>
<reference evidence="12 13" key="1">
    <citation type="submission" date="2019-06" db="EMBL/GenBank/DDBJ databases">
        <title>Whole genome shotgun sequence of Streptomyces cacaoi subsp. cacaoi NBRC 12748.</title>
        <authorList>
            <person name="Hosoyama A."/>
            <person name="Uohara A."/>
            <person name="Ohji S."/>
            <person name="Ichikawa N."/>
        </authorList>
    </citation>
    <scope>NUCLEOTIDE SEQUENCE [LARGE SCALE GENOMIC DNA]</scope>
    <source>
        <strain evidence="12 13">NBRC 12748</strain>
    </source>
</reference>
<comment type="similarity">
    <text evidence="3">In the N-terminal section; belongs to the NADH:flavin oxidoreductase/NADH oxidase family.</text>
</comment>
<gene>
    <name evidence="12" type="ORF">SCA03_01070</name>
</gene>
<protein>
    <submittedName>
        <fullName evidence="12">NADPH-dependent 2,4-dienoyl-CoA reductase</fullName>
    </submittedName>
</protein>
<dbReference type="GO" id="GO:0010181">
    <property type="term" value="F:FMN binding"/>
    <property type="evidence" value="ECO:0007669"/>
    <property type="project" value="InterPro"/>
</dbReference>
<evidence type="ECO:0000259" key="10">
    <source>
        <dbReference type="Pfam" id="PF00724"/>
    </source>
</evidence>
<evidence type="ECO:0000256" key="5">
    <source>
        <dbReference type="ARBA" id="ARBA00022643"/>
    </source>
</evidence>
<dbReference type="SUPFAM" id="SSF51905">
    <property type="entry name" value="FAD/NAD(P)-binding domain"/>
    <property type="match status" value="1"/>
</dbReference>
<dbReference type="Gene3D" id="3.20.20.70">
    <property type="entry name" value="Aldolase class I"/>
    <property type="match status" value="1"/>
</dbReference>
<dbReference type="AlphaFoldDB" id="A0A4Y3QQ50"/>
<evidence type="ECO:0000256" key="8">
    <source>
        <dbReference type="ARBA" id="ARBA00023004"/>
    </source>
</evidence>
<proteinExistence type="inferred from homology"/>
<dbReference type="OrthoDB" id="3169239at2"/>
<evidence type="ECO:0000256" key="9">
    <source>
        <dbReference type="ARBA" id="ARBA00023014"/>
    </source>
</evidence>
<evidence type="ECO:0000256" key="7">
    <source>
        <dbReference type="ARBA" id="ARBA00023002"/>
    </source>
</evidence>
<evidence type="ECO:0000256" key="4">
    <source>
        <dbReference type="ARBA" id="ARBA00022630"/>
    </source>
</evidence>
<dbReference type="Gene3D" id="3.50.50.60">
    <property type="entry name" value="FAD/NAD(P)-binding domain"/>
    <property type="match status" value="1"/>
</dbReference>
<dbReference type="Gene3D" id="3.40.50.720">
    <property type="entry name" value="NAD(P)-binding Rossmann-like Domain"/>
    <property type="match status" value="1"/>
</dbReference>
<evidence type="ECO:0000313" key="13">
    <source>
        <dbReference type="Proteomes" id="UP000319210"/>
    </source>
</evidence>
<dbReference type="GO" id="GO:0046872">
    <property type="term" value="F:metal ion binding"/>
    <property type="evidence" value="ECO:0007669"/>
    <property type="project" value="UniProtKB-KW"/>
</dbReference>
<dbReference type="RefSeq" id="WP_141275151.1">
    <property type="nucleotide sequence ID" value="NZ_BJMM01000001.1"/>
</dbReference>
<keyword evidence="7" id="KW-0560">Oxidoreductase</keyword>
<evidence type="ECO:0000256" key="3">
    <source>
        <dbReference type="ARBA" id="ARBA00011048"/>
    </source>
</evidence>
<dbReference type="InterPro" id="IPR001155">
    <property type="entry name" value="OxRdtase_FMN_N"/>
</dbReference>
<feature type="domain" description="NADH:flavin oxidoreductase/NADH oxidase N-terminal" evidence="10">
    <location>
        <begin position="8"/>
        <end position="333"/>
    </location>
</feature>
<sequence length="680" mass="70908">MFTHVTRPGAIGRLRVANRVVMGAMHLNLEGLDDDGAALAAFYARRARGGAGLIVTGGSAVSPVAAGGPGYSLVNDPAHHPALRAAADAVHAEGGRIALQLFHAGRYALLEGTGLTPVAPSPVHSRFARTTPRELTADDIARTLADFARGAATARELGYDAVEIMASEGYLLNQFLSPVTNHRTDAWGGDAARRRSFPLAVLRAVREAAGEDFPVLFRISGADLVPGSSSQEETDAFAVALAEGGAAALNVGVGWHESRIPTVQGAVPPGAWAGYAEAVKKALCAAGHPDVPVIASNRITRLEQAEGLLRGGGIDFVSMARPFLADPDLVAKSVRDRGEPVNICLACNEACIDRSFGTERVSCLVNPRAGHELDFPESPRDTARRYAVIGGGPAGLEAARALAALGHRVELFEAAREPGGQFRMARQVPGKEDFGATLRYYGAELDRLGVRVHLGRRLGLGDAGLLRGFDGAVLATGVLPRLPDIPGWTRLHTLTYPEAFACPEALGERVVLLGGGGIAVDLAHLLTGARTPMPEGFLAEHGLPEGADGPAGGAGGAPPARHRITLVRRGARMAAGTGPSTRWVVMSQLRGHGVEMVTGVHYREITRDGVVVADADGAERLIEADTVVFATGQESERTLVPALRAAGVPYETVGGARDASGLNAVRATAEALRAAHRLGA</sequence>
<evidence type="ECO:0000313" key="12">
    <source>
        <dbReference type="EMBL" id="GEB47556.1"/>
    </source>
</evidence>
<evidence type="ECO:0000256" key="2">
    <source>
        <dbReference type="ARBA" id="ARBA00001966"/>
    </source>
</evidence>